<feature type="compositionally biased region" description="Basic and acidic residues" evidence="1">
    <location>
        <begin position="651"/>
        <end position="660"/>
    </location>
</feature>
<proteinExistence type="predicted"/>
<dbReference type="InterPro" id="IPR000095">
    <property type="entry name" value="CRIB_dom"/>
</dbReference>
<comment type="caution">
    <text evidence="3">The sequence shown here is derived from an EMBL/GenBank/DDBJ whole genome shotgun (WGS) entry which is preliminary data.</text>
</comment>
<gene>
    <name evidence="3" type="ORF">F5878DRAFT_612724</name>
</gene>
<dbReference type="Proteomes" id="UP001163846">
    <property type="component" value="Unassembled WGS sequence"/>
</dbReference>
<reference evidence="3" key="1">
    <citation type="submission" date="2022-08" db="EMBL/GenBank/DDBJ databases">
        <authorList>
            <consortium name="DOE Joint Genome Institute"/>
            <person name="Min B."/>
            <person name="Riley R."/>
            <person name="Sierra-Patev S."/>
            <person name="Naranjo-Ortiz M."/>
            <person name="Looney B."/>
            <person name="Konkel Z."/>
            <person name="Slot J.C."/>
            <person name="Sakamoto Y."/>
            <person name="Steenwyk J.L."/>
            <person name="Rokas A."/>
            <person name="Carro J."/>
            <person name="Camarero S."/>
            <person name="Ferreira P."/>
            <person name="Molpeceres G."/>
            <person name="Ruiz-Duenas F.J."/>
            <person name="Serrano A."/>
            <person name="Henrissat B."/>
            <person name="Drula E."/>
            <person name="Hughes K.W."/>
            <person name="Mata J.L."/>
            <person name="Ishikawa N.K."/>
            <person name="Vargas-Isla R."/>
            <person name="Ushijima S."/>
            <person name="Smith C.A."/>
            <person name="Ahrendt S."/>
            <person name="Andreopoulos W."/>
            <person name="He G."/>
            <person name="Labutti K."/>
            <person name="Lipzen A."/>
            <person name="Ng V."/>
            <person name="Sandor L."/>
            <person name="Barry K."/>
            <person name="Martinez A.T."/>
            <person name="Xiao Y."/>
            <person name="Gibbons J.G."/>
            <person name="Terashima K."/>
            <person name="Hibbett D.S."/>
            <person name="Grigoriev I.V."/>
        </authorList>
    </citation>
    <scope>NUCLEOTIDE SEQUENCE</scope>
    <source>
        <strain evidence="3">TFB9207</strain>
    </source>
</reference>
<keyword evidence="4" id="KW-1185">Reference proteome</keyword>
<feature type="compositionally biased region" description="Low complexity" evidence="1">
    <location>
        <begin position="444"/>
        <end position="453"/>
    </location>
</feature>
<feature type="compositionally biased region" description="Acidic residues" evidence="1">
    <location>
        <begin position="634"/>
        <end position="650"/>
    </location>
</feature>
<dbReference type="AlphaFoldDB" id="A0AA38PCX3"/>
<feature type="compositionally biased region" description="Pro residues" evidence="1">
    <location>
        <begin position="465"/>
        <end position="474"/>
    </location>
</feature>
<feature type="region of interest" description="Disordered" evidence="1">
    <location>
        <begin position="631"/>
        <end position="660"/>
    </location>
</feature>
<feature type="region of interest" description="Disordered" evidence="1">
    <location>
        <begin position="415"/>
        <end position="474"/>
    </location>
</feature>
<evidence type="ECO:0000313" key="3">
    <source>
        <dbReference type="EMBL" id="KAJ3840605.1"/>
    </source>
</evidence>
<dbReference type="Gene3D" id="3.90.810.10">
    <property type="entry name" value="CRIB domain"/>
    <property type="match status" value="1"/>
</dbReference>
<feature type="region of interest" description="Disordered" evidence="1">
    <location>
        <begin position="504"/>
        <end position="573"/>
    </location>
</feature>
<dbReference type="EMBL" id="MU806072">
    <property type="protein sequence ID" value="KAJ3840605.1"/>
    <property type="molecule type" value="Genomic_DNA"/>
</dbReference>
<evidence type="ECO:0000313" key="4">
    <source>
        <dbReference type="Proteomes" id="UP001163846"/>
    </source>
</evidence>
<feature type="domain" description="CRIB" evidence="2">
    <location>
        <begin position="357"/>
        <end position="372"/>
    </location>
</feature>
<feature type="compositionally biased region" description="Pro residues" evidence="1">
    <location>
        <begin position="543"/>
        <end position="553"/>
    </location>
</feature>
<name>A0AA38PCX3_9AGAR</name>
<protein>
    <recommendedName>
        <fullName evidence="2">CRIB domain-containing protein</fullName>
    </recommendedName>
</protein>
<feature type="compositionally biased region" description="Pro residues" evidence="1">
    <location>
        <begin position="508"/>
        <end position="522"/>
    </location>
</feature>
<evidence type="ECO:0000256" key="1">
    <source>
        <dbReference type="SAM" id="MobiDB-lite"/>
    </source>
</evidence>
<feature type="compositionally biased region" description="Basic and acidic residues" evidence="1">
    <location>
        <begin position="424"/>
        <end position="435"/>
    </location>
</feature>
<accession>A0AA38PCX3</accession>
<evidence type="ECO:0000259" key="2">
    <source>
        <dbReference type="PROSITE" id="PS50108"/>
    </source>
</evidence>
<dbReference type="PROSITE" id="PS50108">
    <property type="entry name" value="CRIB"/>
    <property type="match status" value="1"/>
</dbReference>
<organism evidence="3 4">
    <name type="scientific">Lentinula raphanica</name>
    <dbReference type="NCBI Taxonomy" id="153919"/>
    <lineage>
        <taxon>Eukaryota</taxon>
        <taxon>Fungi</taxon>
        <taxon>Dikarya</taxon>
        <taxon>Basidiomycota</taxon>
        <taxon>Agaricomycotina</taxon>
        <taxon>Agaricomycetes</taxon>
        <taxon>Agaricomycetidae</taxon>
        <taxon>Agaricales</taxon>
        <taxon>Marasmiineae</taxon>
        <taxon>Omphalotaceae</taxon>
        <taxon>Lentinula</taxon>
    </lineage>
</organism>
<sequence>MNNYRLSVSEASSIYTNTDTFTSSSTIPGLGSLSGKAIKRFGSAVVNGVDAILIRRRLAQIEDTLGPTSDGIAEASVVKSLYDDLLELSRPVYGMAIRTRAFRVIMSKVGGMNFEDLAQAIIRWPISDSYDLLKSMMACLRQDSNHSETQSVHNLLDSTKPPRLDIFLAAGNDAYRSRLPFAPSKIDPRKSLAIAFLMFIAFSVVSSSKPSFSRLVLEIDLLSFLTHFYPDISISIPHQPVTAQLRGTRYLDRLKYFPAHLTIHTLLEKLDSNQDALFVSQLQSILDSDSFHLTSDTLTVIRLFISQQHSSSTNFFREKSLGYGEISKTTTTQNGKFKRPKSLSSIKSAGKIDKLFISAPSRGSFEHVAHMGFDSDKGFISHNIDLSWTAFLDRFEGKSSDSALIQEFGQSIPYHAEPQSTAEAQKEEKKFEGARWARPPPSPSRRVVVASSPLRGGVSGTSAPPVRPPFVRPPPHSTTLFSTLPSARPSASYHIFPSLLVNSSAGAPRPPNPFPKPLPPSPSGDASRPSSPPFPMVSSDDPSAPPSPAPPPSCAGVPSAMDIPPAQNGRGDVLVPIQGRDVHSSHTKTEDLPTGDSLSLSLVIHSSAVEMSNSFPELIDALSALLAMNVKMDEDSDEEEEENVNCEEEDNKDHEETPGV</sequence>
<dbReference type="InterPro" id="IPR036936">
    <property type="entry name" value="CRIB_dom_sf"/>
</dbReference>